<accession>A0A9W7DIX3</accession>
<gene>
    <name evidence="1" type="ORF">Amon01_000766000</name>
</gene>
<dbReference type="InterPro" id="IPR015943">
    <property type="entry name" value="WD40/YVTN_repeat-like_dom_sf"/>
</dbReference>
<protein>
    <submittedName>
        <fullName evidence="1">Unnamed protein product</fullName>
    </submittedName>
</protein>
<comment type="caution">
    <text evidence="1">The sequence shown here is derived from an EMBL/GenBank/DDBJ whole genome shotgun (WGS) entry which is preliminary data.</text>
</comment>
<dbReference type="EMBL" id="BSXU01005793">
    <property type="protein sequence ID" value="GMG55587.1"/>
    <property type="molecule type" value="Genomic_DNA"/>
</dbReference>
<sequence>MSSFSINSVLLDNEFFGAPFSIDVSLFSHQLVIGSRNGCFICIPFDFEQMKMIFTKVSSINIGELPVKIIKVTDQKFYLLAKSMWKLDLARSYFPKRVLVAESNDRNCSSAVLLTGLTDESTSEPIDDRFLAIRDDRLCNLFVSQYVETNVKKINLGSTPLSLFYYAYHDLFVVIPKSEDNMFKLVFIDHRTKRKLNVSQASTIFSKRLYPVSLSEWQVKSRKVNYTHNHLLVGCIDRLRGSGTVMILELKKTKGDISVRLLNSWTESEPPYALSQMWNSTVLYSQGSTLYAREYLQNESKMGESKEVHKFTSAIKGITVIDNKKQVIVTTVRDSFFIMKYDGEKLVLTSKDSLSRSLLSDCLVDSLPDDKEILTISDKDHFTITSVQLESKNPLLSSHSTVAKVQVPFIPRIQSSFFEPLWTKETFGGFISAGVNGEVRLYEKISKYQADILQNEITRQRIRNKQSVKFLKLSKASSVEMDPINEQNIKSQVINVDSITDIDNGSNPTLDRILHSFTF</sequence>
<evidence type="ECO:0000313" key="1">
    <source>
        <dbReference type="EMBL" id="GMG55587.1"/>
    </source>
</evidence>
<organism evidence="1 2">
    <name type="scientific">Ambrosiozyma monospora</name>
    <name type="common">Yeast</name>
    <name type="synonym">Endomycopsis monosporus</name>
    <dbReference type="NCBI Taxonomy" id="43982"/>
    <lineage>
        <taxon>Eukaryota</taxon>
        <taxon>Fungi</taxon>
        <taxon>Dikarya</taxon>
        <taxon>Ascomycota</taxon>
        <taxon>Saccharomycotina</taxon>
        <taxon>Pichiomycetes</taxon>
        <taxon>Pichiales</taxon>
        <taxon>Pichiaceae</taxon>
        <taxon>Ambrosiozyma</taxon>
    </lineage>
</organism>
<dbReference type="Proteomes" id="UP001165063">
    <property type="component" value="Unassembled WGS sequence"/>
</dbReference>
<proteinExistence type="predicted"/>
<reference evidence="1" key="1">
    <citation type="submission" date="2023-04" db="EMBL/GenBank/DDBJ databases">
        <title>Ambrosiozyma monospora NBRC 1965.</title>
        <authorList>
            <person name="Ichikawa N."/>
            <person name="Sato H."/>
            <person name="Tonouchi N."/>
        </authorList>
    </citation>
    <scope>NUCLEOTIDE SEQUENCE</scope>
    <source>
        <strain evidence="1">NBRC 1965</strain>
    </source>
</reference>
<keyword evidence="2" id="KW-1185">Reference proteome</keyword>
<name>A0A9W7DIX3_AMBMO</name>
<dbReference type="AlphaFoldDB" id="A0A9W7DIX3"/>
<evidence type="ECO:0000313" key="2">
    <source>
        <dbReference type="Proteomes" id="UP001165063"/>
    </source>
</evidence>
<dbReference type="Gene3D" id="2.130.10.10">
    <property type="entry name" value="YVTN repeat-like/Quinoprotein amine dehydrogenase"/>
    <property type="match status" value="1"/>
</dbReference>
<dbReference type="OrthoDB" id="4080238at2759"/>